<reference evidence="4" key="1">
    <citation type="submission" date="2022-10" db="EMBL/GenBank/DDBJ databases">
        <title>Genome assembly of Pristionchus species.</title>
        <authorList>
            <person name="Yoshida K."/>
            <person name="Sommer R.J."/>
        </authorList>
    </citation>
    <scope>NUCLEOTIDE SEQUENCE [LARGE SCALE GENOMIC DNA]</scope>
    <source>
        <strain evidence="4">RS5460</strain>
    </source>
</reference>
<protein>
    <recommendedName>
        <fullName evidence="2">Arrestin-like N-terminal domain-containing protein</fullName>
    </recommendedName>
</protein>
<evidence type="ECO:0000313" key="3">
    <source>
        <dbReference type="EMBL" id="GMR61637.1"/>
    </source>
</evidence>
<dbReference type="Gene3D" id="2.60.40.640">
    <property type="match status" value="1"/>
</dbReference>
<dbReference type="AlphaFoldDB" id="A0AAN5DFL6"/>
<proteinExistence type="inferred from homology"/>
<name>A0AAN5DFL6_9BILA</name>
<evidence type="ECO:0000259" key="2">
    <source>
        <dbReference type="Pfam" id="PF00339"/>
    </source>
</evidence>
<dbReference type="Proteomes" id="UP001328107">
    <property type="component" value="Unassembled WGS sequence"/>
</dbReference>
<evidence type="ECO:0000256" key="1">
    <source>
        <dbReference type="ARBA" id="ARBA00005298"/>
    </source>
</evidence>
<comment type="caution">
    <text evidence="3">The sequence shown here is derived from an EMBL/GenBank/DDBJ whole genome shotgun (WGS) entry which is preliminary data.</text>
</comment>
<dbReference type="InterPro" id="IPR014752">
    <property type="entry name" value="Arrestin-like_C"/>
</dbReference>
<gene>
    <name evidence="3" type="ORF">PMAYCL1PPCAC_31832</name>
</gene>
<organism evidence="3 4">
    <name type="scientific">Pristionchus mayeri</name>
    <dbReference type="NCBI Taxonomy" id="1317129"/>
    <lineage>
        <taxon>Eukaryota</taxon>
        <taxon>Metazoa</taxon>
        <taxon>Ecdysozoa</taxon>
        <taxon>Nematoda</taxon>
        <taxon>Chromadorea</taxon>
        <taxon>Rhabditida</taxon>
        <taxon>Rhabditina</taxon>
        <taxon>Diplogasteromorpha</taxon>
        <taxon>Diplogasteroidea</taxon>
        <taxon>Neodiplogasteridae</taxon>
        <taxon>Pristionchus</taxon>
    </lineage>
</organism>
<keyword evidence="4" id="KW-1185">Reference proteome</keyword>
<accession>A0AAN5DFL6</accession>
<dbReference type="Pfam" id="PF00339">
    <property type="entry name" value="Arrestin_N"/>
    <property type="match status" value="1"/>
</dbReference>
<feature type="non-terminal residue" evidence="3">
    <location>
        <position position="168"/>
    </location>
</feature>
<feature type="domain" description="Arrestin-like N-terminal" evidence="2">
    <location>
        <begin position="11"/>
        <end position="127"/>
    </location>
</feature>
<evidence type="ECO:0000313" key="4">
    <source>
        <dbReference type="Proteomes" id="UP001328107"/>
    </source>
</evidence>
<dbReference type="EMBL" id="BTRK01000006">
    <property type="protein sequence ID" value="GMR61637.1"/>
    <property type="molecule type" value="Genomic_DNA"/>
</dbReference>
<sequence length="168" mass="18853">QVSITSKQGTILSTNKVVLTLSGSGRLLRNSKREDSSANLRETARKDEIIYLRKEITLIDTNTSFYETVSHVNFEERLPAYLATSIESKHARVLYTARVTLDYHNGKCLTRAVAVHGFSIVEKTDINICSKSHFEPVPISAHRKFGWCSCIGGQMRCSLNIEKLAFVC</sequence>
<feature type="non-terminal residue" evidence="3">
    <location>
        <position position="1"/>
    </location>
</feature>
<comment type="similarity">
    <text evidence="1">Belongs to the arrestin family.</text>
</comment>
<dbReference type="InterPro" id="IPR011021">
    <property type="entry name" value="Arrestin-like_N"/>
</dbReference>